<dbReference type="AlphaFoldDB" id="A0A0K0F5B4"/>
<reference evidence="1" key="1">
    <citation type="submission" date="2014-07" db="EMBL/GenBank/DDBJ databases">
        <authorList>
            <person name="Martin A.A"/>
            <person name="De Silva N."/>
        </authorList>
    </citation>
    <scope>NUCLEOTIDE SEQUENCE</scope>
</reference>
<organism evidence="1 2">
    <name type="scientific">Strongyloides venezuelensis</name>
    <name type="common">Threadworm</name>
    <dbReference type="NCBI Taxonomy" id="75913"/>
    <lineage>
        <taxon>Eukaryota</taxon>
        <taxon>Metazoa</taxon>
        <taxon>Ecdysozoa</taxon>
        <taxon>Nematoda</taxon>
        <taxon>Chromadorea</taxon>
        <taxon>Rhabditida</taxon>
        <taxon>Tylenchina</taxon>
        <taxon>Panagrolaimomorpha</taxon>
        <taxon>Strongyloidoidea</taxon>
        <taxon>Strongyloididae</taxon>
        <taxon>Strongyloides</taxon>
    </lineage>
</organism>
<evidence type="ECO:0000313" key="1">
    <source>
        <dbReference type="Proteomes" id="UP000035680"/>
    </source>
</evidence>
<proteinExistence type="predicted"/>
<dbReference type="Proteomes" id="UP000035680">
    <property type="component" value="Unassembled WGS sequence"/>
</dbReference>
<evidence type="ECO:0000313" key="2">
    <source>
        <dbReference type="WBParaSite" id="SVE_0400500.1"/>
    </source>
</evidence>
<keyword evidence="1" id="KW-1185">Reference proteome</keyword>
<name>A0A0K0F5B4_STRVS</name>
<sequence length="223" mass="25259">MMAQIIDKTCVLAVFIQHLNQEFYPLCSYFPNMNLEIGSFCHLLEGSLTVKILVPVESFDFIEMTKADRVYESFTKYSFSIMGDDKSQLTNPVIQYVTNVVKCCSIKKLPIETLTQVDEKLPHALQSSVRSMSGDVAPLPDKDNNLNLSSVARDTIVPPATIIRKRREMRFKEEEVAFLKDWYELVGGARPGDYLQEIIVDALNSISGYSESNKIAGKNVFNW</sequence>
<dbReference type="WBParaSite" id="SVE_0400500.1">
    <property type="protein sequence ID" value="SVE_0400500.1"/>
    <property type="gene ID" value="SVE_0400500"/>
</dbReference>
<accession>A0A0K0F5B4</accession>
<reference evidence="2" key="2">
    <citation type="submission" date="2015-08" db="UniProtKB">
        <authorList>
            <consortium name="WormBaseParasite"/>
        </authorList>
    </citation>
    <scope>IDENTIFICATION</scope>
</reference>
<protein>
    <submittedName>
        <fullName evidence="2">SAWADEE domain-containing protein</fullName>
    </submittedName>
</protein>